<proteinExistence type="predicted"/>
<reference evidence="2 3" key="1">
    <citation type="journal article" date="2019" name="Gigascience">
        <title>Whole-genome sequence of the oriental lung fluke Paragonimus westermani.</title>
        <authorList>
            <person name="Oey H."/>
            <person name="Zakrzewski M."/>
            <person name="Narain K."/>
            <person name="Devi K.R."/>
            <person name="Agatsuma T."/>
            <person name="Nawaratna S."/>
            <person name="Gobert G.N."/>
            <person name="Jones M.K."/>
            <person name="Ragan M.A."/>
            <person name="McManus D.P."/>
            <person name="Krause L."/>
        </authorList>
    </citation>
    <scope>NUCLEOTIDE SEQUENCE [LARGE SCALE GENOMIC DNA]</scope>
    <source>
        <strain evidence="2 3">IND2009</strain>
    </source>
</reference>
<dbReference type="GO" id="GO:0042765">
    <property type="term" value="C:GPI-anchor transamidase complex"/>
    <property type="evidence" value="ECO:0007669"/>
    <property type="project" value="InterPro"/>
</dbReference>
<organism evidence="2 3">
    <name type="scientific">Paragonimus westermani</name>
    <dbReference type="NCBI Taxonomy" id="34504"/>
    <lineage>
        <taxon>Eukaryota</taxon>
        <taxon>Metazoa</taxon>
        <taxon>Spiralia</taxon>
        <taxon>Lophotrochozoa</taxon>
        <taxon>Platyhelminthes</taxon>
        <taxon>Trematoda</taxon>
        <taxon>Digenea</taxon>
        <taxon>Plagiorchiida</taxon>
        <taxon>Troglotremata</taxon>
        <taxon>Troglotrematidae</taxon>
        <taxon>Paragonimus</taxon>
    </lineage>
</organism>
<comment type="caution">
    <text evidence="2">The sequence shown here is derived from an EMBL/GenBank/DDBJ whole genome shotgun (WGS) entry which is preliminary data.</text>
</comment>
<accession>A0A5J4N9H0</accession>
<evidence type="ECO:0000256" key="1">
    <source>
        <dbReference type="SAM" id="SignalP"/>
    </source>
</evidence>
<feature type="signal peptide" evidence="1">
    <location>
        <begin position="1"/>
        <end position="18"/>
    </location>
</feature>
<gene>
    <name evidence="2" type="ORF">DEA37_0005394</name>
</gene>
<dbReference type="GO" id="GO:0016255">
    <property type="term" value="P:attachment of GPI anchor to protein"/>
    <property type="evidence" value="ECO:0007669"/>
    <property type="project" value="InterPro"/>
</dbReference>
<dbReference type="PANTHER" id="PTHR12959">
    <property type="entry name" value="GPI TRANSAMIDASE COMPONENT PIG-T-RELATED"/>
    <property type="match status" value="1"/>
</dbReference>
<keyword evidence="3" id="KW-1185">Reference proteome</keyword>
<dbReference type="PANTHER" id="PTHR12959:SF11">
    <property type="entry name" value="GPI TRANSAMIDASE COMPONENT PIG-T"/>
    <property type="match status" value="1"/>
</dbReference>
<dbReference type="Pfam" id="PF04113">
    <property type="entry name" value="Gpi16"/>
    <property type="match status" value="1"/>
</dbReference>
<evidence type="ECO:0000313" key="2">
    <source>
        <dbReference type="EMBL" id="KAA3672226.1"/>
    </source>
</evidence>
<keyword evidence="1" id="KW-0732">Signal</keyword>
<name>A0A5J4N9H0_9TREM</name>
<dbReference type="AlphaFoldDB" id="A0A5J4N9H0"/>
<dbReference type="Proteomes" id="UP000324629">
    <property type="component" value="Unassembled WGS sequence"/>
</dbReference>
<protein>
    <submittedName>
        <fullName evidence="2">Phosphatidylinositol glycan, class T</fullName>
    </submittedName>
</protein>
<dbReference type="EMBL" id="QNGE01005177">
    <property type="protein sequence ID" value="KAA3672226.1"/>
    <property type="molecule type" value="Genomic_DNA"/>
</dbReference>
<evidence type="ECO:0000313" key="3">
    <source>
        <dbReference type="Proteomes" id="UP000324629"/>
    </source>
</evidence>
<feature type="chain" id="PRO_5023826306" evidence="1">
    <location>
        <begin position="19"/>
        <end position="624"/>
    </location>
</feature>
<sequence>MWLTELLFIFMLSGITTQERFTEEMLIKDLGRGFSSFHFNFVSQSPEYEIPKQHYDIIPKSMFSLLSSYSLEELHLSMVRGYWDSERWGPNFVTAAPVGAEVWSWFKPGTVNVDQAWFELTHALSGQFCASLNRLSDKAYSVSPKWSFRPTGISKLTDTSNTSTLLRYAQMPGEGLCSENFTPWVKLLPCKNLKGLSTLLIPTSLFRSNYNALTLGLRRICWVIVYFTRTLLITFQDVTCSVVGLELAQTLTVVFDRRLLYGSTNVPWSVHGLLGSTVEGSCSAAHSSQIFVLCGPVPTRLTEFPTQDDHYNVNTSTGDSRIQAVFESIDVSTGNGRRMMISPAFTDEKTTETLPLMSVHKYLTGSGTSDGGIRALLISRADFTLTAIYMDMIPWYTQVLFNTLSVHMRLESSGDWKIVKPVKSHLLPSLSRQRMGLMELVLSIPARHQVAISYKFRRVLQRWSEYPPDANHGYFLPAAIVSYQIPRSELTHLQQRLPAPYRELVLPNWASTYAEYFNNSPVGAPHRPGDGFFRVPSTVVLISMPTPDFSMPFNALCIVCSVIALLFGSVHKVTAGQLVAVLPNEGGPKLVRVVRKIIQRIRALGGKRKCVEPAAEPVNKVKDE</sequence>
<dbReference type="InterPro" id="IPR007245">
    <property type="entry name" value="PIG-T"/>
</dbReference>